<dbReference type="OrthoDB" id="3795533at2759"/>
<name>W6Z568_COCMI</name>
<reference evidence="2 3" key="1">
    <citation type="journal article" date="2013" name="PLoS Genet.">
        <title>Comparative genome structure, secondary metabolite, and effector coding capacity across Cochliobolus pathogens.</title>
        <authorList>
            <person name="Condon B.J."/>
            <person name="Leng Y."/>
            <person name="Wu D."/>
            <person name="Bushley K.E."/>
            <person name="Ohm R.A."/>
            <person name="Otillar R."/>
            <person name="Martin J."/>
            <person name="Schackwitz W."/>
            <person name="Grimwood J."/>
            <person name="MohdZainudin N."/>
            <person name="Xue C."/>
            <person name="Wang R."/>
            <person name="Manning V.A."/>
            <person name="Dhillon B."/>
            <person name="Tu Z.J."/>
            <person name="Steffenson B.J."/>
            <person name="Salamov A."/>
            <person name="Sun H."/>
            <person name="Lowry S."/>
            <person name="LaButti K."/>
            <person name="Han J."/>
            <person name="Copeland A."/>
            <person name="Lindquist E."/>
            <person name="Barry K."/>
            <person name="Schmutz J."/>
            <person name="Baker S.E."/>
            <person name="Ciuffetti L.M."/>
            <person name="Grigoriev I.V."/>
            <person name="Zhong S."/>
            <person name="Turgeon B.G."/>
        </authorList>
    </citation>
    <scope>NUCLEOTIDE SEQUENCE [LARGE SCALE GENOMIC DNA]</scope>
    <source>
        <strain evidence="2 3">ATCC 44560</strain>
    </source>
</reference>
<evidence type="ECO:0000313" key="3">
    <source>
        <dbReference type="Proteomes" id="UP000054032"/>
    </source>
</evidence>
<feature type="region of interest" description="Disordered" evidence="1">
    <location>
        <begin position="477"/>
        <end position="514"/>
    </location>
</feature>
<dbReference type="eggNOG" id="ENOG502R8A5">
    <property type="taxonomic scope" value="Eukaryota"/>
</dbReference>
<dbReference type="Proteomes" id="UP000054032">
    <property type="component" value="Unassembled WGS sequence"/>
</dbReference>
<feature type="compositionally biased region" description="Polar residues" evidence="1">
    <location>
        <begin position="178"/>
        <end position="195"/>
    </location>
</feature>
<keyword evidence="3" id="KW-1185">Reference proteome</keyword>
<evidence type="ECO:0000256" key="1">
    <source>
        <dbReference type="SAM" id="MobiDB-lite"/>
    </source>
</evidence>
<dbReference type="AlphaFoldDB" id="W6Z568"/>
<proteinExistence type="predicted"/>
<dbReference type="RefSeq" id="XP_007690792.1">
    <property type="nucleotide sequence ID" value="XM_007692602.1"/>
</dbReference>
<dbReference type="KEGG" id="bor:COCMIDRAFT_102806"/>
<feature type="compositionally biased region" description="Basic and acidic residues" evidence="1">
    <location>
        <begin position="294"/>
        <end position="324"/>
    </location>
</feature>
<gene>
    <name evidence="2" type="ORF">COCMIDRAFT_102806</name>
</gene>
<feature type="compositionally biased region" description="Polar residues" evidence="1">
    <location>
        <begin position="481"/>
        <end position="494"/>
    </location>
</feature>
<accession>W6Z568</accession>
<dbReference type="HOGENOM" id="CLU_535272_0_0_1"/>
<feature type="compositionally biased region" description="Polar residues" evidence="1">
    <location>
        <begin position="399"/>
        <end position="417"/>
    </location>
</feature>
<feature type="compositionally biased region" description="Basic and acidic residues" evidence="1">
    <location>
        <begin position="504"/>
        <end position="514"/>
    </location>
</feature>
<feature type="region of interest" description="Disordered" evidence="1">
    <location>
        <begin position="294"/>
        <end position="419"/>
    </location>
</feature>
<dbReference type="GeneID" id="19118161"/>
<dbReference type="EMBL" id="KI964052">
    <property type="protein sequence ID" value="EUC42699.1"/>
    <property type="molecule type" value="Genomic_DNA"/>
</dbReference>
<organism evidence="2 3">
    <name type="scientific">Bipolaris oryzae ATCC 44560</name>
    <dbReference type="NCBI Taxonomy" id="930090"/>
    <lineage>
        <taxon>Eukaryota</taxon>
        <taxon>Fungi</taxon>
        <taxon>Dikarya</taxon>
        <taxon>Ascomycota</taxon>
        <taxon>Pezizomycotina</taxon>
        <taxon>Dothideomycetes</taxon>
        <taxon>Pleosporomycetidae</taxon>
        <taxon>Pleosporales</taxon>
        <taxon>Pleosporineae</taxon>
        <taxon>Pleosporaceae</taxon>
        <taxon>Bipolaris</taxon>
    </lineage>
</organism>
<feature type="region of interest" description="Disordered" evidence="1">
    <location>
        <begin position="175"/>
        <end position="205"/>
    </location>
</feature>
<evidence type="ECO:0000313" key="2">
    <source>
        <dbReference type="EMBL" id="EUC42699.1"/>
    </source>
</evidence>
<sequence>MNIAAPTFNALNKPQKRALILRDQLRFVDPQHLNGFLEGVSKNEPPTYTKVNGIIQPELTLVTLKAEATHFDLGNVLLPEEKNSVYRVHLLVENGHIDMRAEDPLPQDDDVLDSVPIHGFIAKGMVPLFRNKFHAIYSQMNKINGARRAAYDMANRAPTPVHDGETLIRLNPPKREQSQPALQLNPSGSYQVKQHVSNKRKRTGLDTITEDTKSRIFDTIPSNIKVNLFDSIVEAAIPNFDNVMMASWNVVSIYSACGSDFPDLHRSIVSLKSVLQDFDEAFGKRVNRETPKYRHDFCGHTQDDENRGGDGDCTPDEHRHDGRTRPISHVTVNNENAGEILDQSESSNTDQHISKQKDIATPNDGTEQTSDEEKPNISSPFQTPHPANPAEREEREITQDATQTPRLNSKSLVSMSPYNAAKLPSRKCLDTRSTTPHNGDLHKLLTNASHENGLHRLAASEDCRKNAYSRASVPLPAGYSARSTLAPRTSTSGTAPVANMVPNGEKKRDERGEE</sequence>
<protein>
    <submittedName>
        <fullName evidence="2">Uncharacterized protein</fullName>
    </submittedName>
</protein>